<dbReference type="EMBL" id="WUAV01000006">
    <property type="protein sequence ID" value="KAF1748968.1"/>
    <property type="molecule type" value="Genomic_DNA"/>
</dbReference>
<reference evidence="2 3" key="1">
    <citation type="submission" date="2019-12" db="EMBL/GenBank/DDBJ databases">
        <title>Chromosome-level assembly of the Caenorhabditis remanei genome.</title>
        <authorList>
            <person name="Teterina A.A."/>
            <person name="Willis J.H."/>
            <person name="Phillips P.C."/>
        </authorList>
    </citation>
    <scope>NUCLEOTIDE SEQUENCE [LARGE SCALE GENOMIC DNA]</scope>
    <source>
        <strain evidence="2 3">PX506</strain>
        <tissue evidence="2">Whole organism</tissue>
    </source>
</reference>
<dbReference type="RefSeq" id="XP_003103679.2">
    <property type="nucleotide sequence ID" value="XM_003103631.2"/>
</dbReference>
<evidence type="ECO:0000313" key="2">
    <source>
        <dbReference type="EMBL" id="KAF1748968.1"/>
    </source>
</evidence>
<dbReference type="AlphaFoldDB" id="A0A6A5G201"/>
<name>A0A6A5G201_CAERE</name>
<accession>A0A6A5G201</accession>
<protein>
    <submittedName>
        <fullName evidence="2">Uncharacterized protein</fullName>
    </submittedName>
</protein>
<organism evidence="2 3">
    <name type="scientific">Caenorhabditis remanei</name>
    <name type="common">Caenorhabditis vulgaris</name>
    <dbReference type="NCBI Taxonomy" id="31234"/>
    <lineage>
        <taxon>Eukaryota</taxon>
        <taxon>Metazoa</taxon>
        <taxon>Ecdysozoa</taxon>
        <taxon>Nematoda</taxon>
        <taxon>Chromadorea</taxon>
        <taxon>Rhabditida</taxon>
        <taxon>Rhabditina</taxon>
        <taxon>Rhabditomorpha</taxon>
        <taxon>Rhabditoidea</taxon>
        <taxon>Rhabditidae</taxon>
        <taxon>Peloderinae</taxon>
        <taxon>Caenorhabditis</taxon>
    </lineage>
</organism>
<dbReference type="KEGG" id="crq:GCK72_025435"/>
<gene>
    <name evidence="2" type="ORF">GCK72_025435</name>
</gene>
<comment type="caution">
    <text evidence="2">The sequence shown here is derived from an EMBL/GenBank/DDBJ whole genome shotgun (WGS) entry which is preliminary data.</text>
</comment>
<feature type="region of interest" description="Disordered" evidence="1">
    <location>
        <begin position="62"/>
        <end position="114"/>
    </location>
</feature>
<dbReference type="Proteomes" id="UP000483820">
    <property type="component" value="Chromosome X"/>
</dbReference>
<sequence>MPQFPLYDLPRNTFDKLVTTVIGKCAIVKHSTDLRLFLLTRNLAWNVTMSQRSLDEEKAAIAKLNNNPLPKARPSRKKRAAKNTAKEPHPKLAKLSKQEKTSSCNADGQKPRQK</sequence>
<proteinExistence type="predicted"/>
<evidence type="ECO:0000313" key="3">
    <source>
        <dbReference type="Proteomes" id="UP000483820"/>
    </source>
</evidence>
<evidence type="ECO:0000256" key="1">
    <source>
        <dbReference type="SAM" id="MobiDB-lite"/>
    </source>
</evidence>
<dbReference type="GeneID" id="9819411"/>
<dbReference type="CTD" id="9819411"/>
<feature type="compositionally biased region" description="Basic and acidic residues" evidence="1">
    <location>
        <begin position="84"/>
        <end position="100"/>
    </location>
</feature>